<dbReference type="InterPro" id="IPR044202">
    <property type="entry name" value="LETM1/MDM38-like"/>
</dbReference>
<dbReference type="GO" id="GO:0030003">
    <property type="term" value="P:intracellular monoatomic cation homeostasis"/>
    <property type="evidence" value="ECO:0007669"/>
    <property type="project" value="TreeGrafter"/>
</dbReference>
<feature type="domain" description="LETM2 N-terminal" evidence="1">
    <location>
        <begin position="1"/>
        <end position="100"/>
    </location>
</feature>
<accession>A0A674I2M7</accession>
<keyword evidence="3" id="KW-1185">Reference proteome</keyword>
<dbReference type="GeneTree" id="ENSGT00950000183167"/>
<sequence length="171" mass="19954">MAFYSCNIVLAIARSRGPHHLVHSSCSPYSSSVAFVQLVDSHLNRIYMKDSENQQLLYCTQLAPGLSHLRTKAVRTLHTSAYWHRELQDKSQLHQRTINPLSILKLCQTKTESGVGKKSLRQRIVDELKHYYNGFHLLWIDTKVAARMVWRLLHGQVLTRRERRRVSMNYL</sequence>
<reference evidence="2" key="1">
    <citation type="submission" date="2025-08" db="UniProtKB">
        <authorList>
            <consortium name="Ensembl"/>
        </authorList>
    </citation>
    <scope>IDENTIFICATION</scope>
</reference>
<protein>
    <recommendedName>
        <fullName evidence="1">LETM2 N-terminal domain-containing protein</fullName>
    </recommendedName>
</protein>
<dbReference type="Pfam" id="PF19324">
    <property type="entry name" value="LETM2_N"/>
    <property type="match status" value="1"/>
</dbReference>
<proteinExistence type="predicted"/>
<dbReference type="PANTHER" id="PTHR14009">
    <property type="entry name" value="LEUCINE ZIPPER-EF-HAND CONTAINING TRANSMEMBRANE PROTEIN"/>
    <property type="match status" value="1"/>
</dbReference>
<reference evidence="2" key="2">
    <citation type="submission" date="2025-09" db="UniProtKB">
        <authorList>
            <consortium name="Ensembl"/>
        </authorList>
    </citation>
    <scope>IDENTIFICATION</scope>
</reference>
<dbReference type="GO" id="GO:0005743">
    <property type="term" value="C:mitochondrial inner membrane"/>
    <property type="evidence" value="ECO:0007669"/>
    <property type="project" value="InterPro"/>
</dbReference>
<dbReference type="AlphaFoldDB" id="A0A674I2M7"/>
<dbReference type="PANTHER" id="PTHR14009:SF7">
    <property type="entry name" value="LETM1 DOMAIN-CONTAINING PROTEIN LETM2, MITOCHONDRIAL"/>
    <property type="match status" value="1"/>
</dbReference>
<evidence type="ECO:0000259" key="1">
    <source>
        <dbReference type="Pfam" id="PF19324"/>
    </source>
</evidence>
<organism evidence="2 3">
    <name type="scientific">Terrapene triunguis</name>
    <name type="common">Three-toed box turtle</name>
    <dbReference type="NCBI Taxonomy" id="2587831"/>
    <lineage>
        <taxon>Eukaryota</taxon>
        <taxon>Metazoa</taxon>
        <taxon>Chordata</taxon>
        <taxon>Craniata</taxon>
        <taxon>Vertebrata</taxon>
        <taxon>Euteleostomi</taxon>
        <taxon>Archelosauria</taxon>
        <taxon>Testudinata</taxon>
        <taxon>Testudines</taxon>
        <taxon>Cryptodira</taxon>
        <taxon>Durocryptodira</taxon>
        <taxon>Testudinoidea</taxon>
        <taxon>Emydidae</taxon>
        <taxon>Terrapene</taxon>
    </lineage>
</organism>
<dbReference type="Proteomes" id="UP000472274">
    <property type="component" value="Unplaced"/>
</dbReference>
<evidence type="ECO:0000313" key="2">
    <source>
        <dbReference type="Ensembl" id="ENSTMTP00000002187.1"/>
    </source>
</evidence>
<dbReference type="InParanoid" id="A0A674I2M7"/>
<name>A0A674I2M7_9SAUR</name>
<dbReference type="Ensembl" id="ENSTMTT00000002262.1">
    <property type="protein sequence ID" value="ENSTMTP00000002187.1"/>
    <property type="gene ID" value="ENSTMTG00000001719.1"/>
</dbReference>
<evidence type="ECO:0000313" key="3">
    <source>
        <dbReference type="Proteomes" id="UP000472274"/>
    </source>
</evidence>
<dbReference type="InterPro" id="IPR045742">
    <property type="entry name" value="LETM2_N"/>
</dbReference>